<name>A0A2C8ZKU9_9MICO</name>
<keyword evidence="5" id="KW-1185">Reference proteome</keyword>
<evidence type="ECO:0000313" key="5">
    <source>
        <dbReference type="Proteomes" id="UP000219440"/>
    </source>
</evidence>
<keyword evidence="1" id="KW-0597">Phosphoprotein</keyword>
<dbReference type="AlphaFoldDB" id="A0A2C8ZKU9"/>
<dbReference type="SUPFAM" id="SSF49879">
    <property type="entry name" value="SMAD/FHA domain"/>
    <property type="match status" value="1"/>
</dbReference>
<feature type="domain" description="FHA" evidence="3">
    <location>
        <begin position="94"/>
        <end position="148"/>
    </location>
</feature>
<feature type="region of interest" description="Disordered" evidence="2">
    <location>
        <begin position="1"/>
        <end position="39"/>
    </location>
</feature>
<proteinExistence type="predicted"/>
<dbReference type="Pfam" id="PF00498">
    <property type="entry name" value="FHA"/>
    <property type="match status" value="1"/>
</dbReference>
<dbReference type="EMBL" id="OCST01000003">
    <property type="protein sequence ID" value="SOE65461.1"/>
    <property type="molecule type" value="Genomic_DNA"/>
</dbReference>
<dbReference type="InterPro" id="IPR000253">
    <property type="entry name" value="FHA_dom"/>
</dbReference>
<organism evidence="4 5">
    <name type="scientific">Salinibacterium xinjiangense</name>
    <dbReference type="NCBI Taxonomy" id="386302"/>
    <lineage>
        <taxon>Bacteria</taxon>
        <taxon>Bacillati</taxon>
        <taxon>Actinomycetota</taxon>
        <taxon>Actinomycetes</taxon>
        <taxon>Micrococcales</taxon>
        <taxon>Microbacteriaceae</taxon>
        <taxon>Salinibacterium</taxon>
    </lineage>
</organism>
<evidence type="ECO:0000313" key="4">
    <source>
        <dbReference type="EMBL" id="SOE65461.1"/>
    </source>
</evidence>
<sequence>MAYDPFPWGLPRSTEHASTHGPSSGTGPEQPEAVEPAQVARQTPVVAAIPGSFPPVAAEFPDVEETRIVNNSLRRDRFVLQFSTGESVTVFGTGMVGRHPLAEPGEYFDTFVTIVDPGKSVSKTHVEFGQEAGTFWVSDRFSGNGTVVREPDAQPRRCEPGKRYRIARGTRVEIGEQFFIVS</sequence>
<dbReference type="InterPro" id="IPR008984">
    <property type="entry name" value="SMAD_FHA_dom_sf"/>
</dbReference>
<dbReference type="OrthoDB" id="3254248at2"/>
<gene>
    <name evidence="4" type="ORF">SAMN06296378_1562</name>
</gene>
<reference evidence="4 5" key="1">
    <citation type="submission" date="2017-09" db="EMBL/GenBank/DDBJ databases">
        <authorList>
            <person name="Ehlers B."/>
            <person name="Leendertz F.H."/>
        </authorList>
    </citation>
    <scope>NUCLEOTIDE SEQUENCE [LARGE SCALE GENOMIC DNA]</scope>
    <source>
        <strain evidence="4 5">CGMCC 1.05381</strain>
    </source>
</reference>
<dbReference type="Gene3D" id="2.60.200.20">
    <property type="match status" value="1"/>
</dbReference>
<dbReference type="PROSITE" id="PS50006">
    <property type="entry name" value="FHA_DOMAIN"/>
    <property type="match status" value="1"/>
</dbReference>
<evidence type="ECO:0000259" key="3">
    <source>
        <dbReference type="PROSITE" id="PS50006"/>
    </source>
</evidence>
<dbReference type="Proteomes" id="UP000219440">
    <property type="component" value="Unassembled WGS sequence"/>
</dbReference>
<protein>
    <submittedName>
        <fullName evidence="4">FHA domain-containing protein</fullName>
    </submittedName>
</protein>
<evidence type="ECO:0000256" key="2">
    <source>
        <dbReference type="SAM" id="MobiDB-lite"/>
    </source>
</evidence>
<evidence type="ECO:0000256" key="1">
    <source>
        <dbReference type="ARBA" id="ARBA00022553"/>
    </source>
</evidence>
<accession>A0A2C8ZKU9</accession>
<dbReference type="RefSeq" id="WP_102017058.1">
    <property type="nucleotide sequence ID" value="NZ_BMLC01000001.1"/>
</dbReference>